<name>A0AAD6I0R2_PENCN</name>
<sequence>MGSYGLRANDGRNIVIVMMAVFGTIAMISTGPRIVSRIMRNLSLGLDDYFMVIAGELSSDTVQKAVTDQAHSV</sequence>
<organism evidence="2 3">
    <name type="scientific">Penicillium canescens</name>
    <dbReference type="NCBI Taxonomy" id="5083"/>
    <lineage>
        <taxon>Eukaryota</taxon>
        <taxon>Fungi</taxon>
        <taxon>Dikarya</taxon>
        <taxon>Ascomycota</taxon>
        <taxon>Pezizomycotina</taxon>
        <taxon>Eurotiomycetes</taxon>
        <taxon>Eurotiomycetidae</taxon>
        <taxon>Eurotiales</taxon>
        <taxon>Aspergillaceae</taxon>
        <taxon>Penicillium</taxon>
    </lineage>
</organism>
<reference evidence="2" key="1">
    <citation type="journal article" date="2023" name="IMA Fungus">
        <title>Comparative genomic study of the Penicillium genus elucidates a diverse pangenome and 15 lateral gene transfer events.</title>
        <authorList>
            <person name="Petersen C."/>
            <person name="Sorensen T."/>
            <person name="Nielsen M.R."/>
            <person name="Sondergaard T.E."/>
            <person name="Sorensen J.L."/>
            <person name="Fitzpatrick D.A."/>
            <person name="Frisvad J.C."/>
            <person name="Nielsen K.L."/>
        </authorList>
    </citation>
    <scope>NUCLEOTIDE SEQUENCE</scope>
    <source>
        <strain evidence="2">IBT 15450</strain>
    </source>
</reference>
<protein>
    <submittedName>
        <fullName evidence="2">Uncharacterized protein</fullName>
    </submittedName>
</protein>
<keyword evidence="3" id="KW-1185">Reference proteome</keyword>
<accession>A0AAD6I0R2</accession>
<keyword evidence="1" id="KW-0472">Membrane</keyword>
<evidence type="ECO:0000313" key="2">
    <source>
        <dbReference type="EMBL" id="KAJ6026633.1"/>
    </source>
</evidence>
<keyword evidence="1" id="KW-0812">Transmembrane</keyword>
<evidence type="ECO:0000313" key="3">
    <source>
        <dbReference type="Proteomes" id="UP001219568"/>
    </source>
</evidence>
<dbReference type="Proteomes" id="UP001219568">
    <property type="component" value="Unassembled WGS sequence"/>
</dbReference>
<dbReference type="EMBL" id="JAQJZL010000015">
    <property type="protein sequence ID" value="KAJ6026633.1"/>
    <property type="molecule type" value="Genomic_DNA"/>
</dbReference>
<gene>
    <name evidence="2" type="ORF">N7460_011450</name>
</gene>
<evidence type="ECO:0000256" key="1">
    <source>
        <dbReference type="SAM" id="Phobius"/>
    </source>
</evidence>
<keyword evidence="1" id="KW-1133">Transmembrane helix</keyword>
<comment type="caution">
    <text evidence="2">The sequence shown here is derived from an EMBL/GenBank/DDBJ whole genome shotgun (WGS) entry which is preliminary data.</text>
</comment>
<feature type="transmembrane region" description="Helical" evidence="1">
    <location>
        <begin position="14"/>
        <end position="35"/>
    </location>
</feature>
<reference evidence="2" key="2">
    <citation type="submission" date="2023-01" db="EMBL/GenBank/DDBJ databases">
        <authorList>
            <person name="Petersen C."/>
        </authorList>
    </citation>
    <scope>NUCLEOTIDE SEQUENCE</scope>
    <source>
        <strain evidence="2">IBT 15450</strain>
    </source>
</reference>
<proteinExistence type="predicted"/>
<dbReference type="AlphaFoldDB" id="A0AAD6I0R2"/>